<feature type="domain" description="Lipid-binding serum glycoprotein C-terminal" evidence="3">
    <location>
        <begin position="280"/>
        <end position="485"/>
    </location>
</feature>
<dbReference type="PANTHER" id="PTHR46019">
    <property type="entry name" value="BPI FOLD-CONTAINING FAMILY B MEMBER 4-RELATED"/>
    <property type="match status" value="1"/>
</dbReference>
<gene>
    <name evidence="4" type="ORF">NDU88_002420</name>
</gene>
<organism evidence="4 5">
    <name type="scientific">Pleurodeles waltl</name>
    <name type="common">Iberian ribbed newt</name>
    <dbReference type="NCBI Taxonomy" id="8319"/>
    <lineage>
        <taxon>Eukaryota</taxon>
        <taxon>Metazoa</taxon>
        <taxon>Chordata</taxon>
        <taxon>Craniata</taxon>
        <taxon>Vertebrata</taxon>
        <taxon>Euteleostomi</taxon>
        <taxon>Amphibia</taxon>
        <taxon>Batrachia</taxon>
        <taxon>Caudata</taxon>
        <taxon>Salamandroidea</taxon>
        <taxon>Salamandridae</taxon>
        <taxon>Pleurodelinae</taxon>
        <taxon>Pleurodeles</taxon>
    </lineage>
</organism>
<dbReference type="Gene3D" id="3.15.20.10">
    <property type="entry name" value="Bactericidal permeability-increasing protein, domain 2"/>
    <property type="match status" value="1"/>
</dbReference>
<name>A0AAV7P6L5_PLEWA</name>
<keyword evidence="5" id="KW-1185">Reference proteome</keyword>
<dbReference type="EMBL" id="JANPWB010000011">
    <property type="protein sequence ID" value="KAJ1123953.1"/>
    <property type="molecule type" value="Genomic_DNA"/>
</dbReference>
<feature type="domain" description="Lipid-binding serum glycoprotein N-terminal" evidence="2">
    <location>
        <begin position="31"/>
        <end position="261"/>
    </location>
</feature>
<reference evidence="4" key="1">
    <citation type="journal article" date="2022" name="bioRxiv">
        <title>Sequencing and chromosome-scale assembly of the giantPleurodeles waltlgenome.</title>
        <authorList>
            <person name="Brown T."/>
            <person name="Elewa A."/>
            <person name="Iarovenko S."/>
            <person name="Subramanian E."/>
            <person name="Araus A.J."/>
            <person name="Petzold A."/>
            <person name="Susuki M."/>
            <person name="Suzuki K.-i.T."/>
            <person name="Hayashi T."/>
            <person name="Toyoda A."/>
            <person name="Oliveira C."/>
            <person name="Osipova E."/>
            <person name="Leigh N.D."/>
            <person name="Simon A."/>
            <person name="Yun M.H."/>
        </authorList>
    </citation>
    <scope>NUCLEOTIDE SEQUENCE</scope>
    <source>
        <strain evidence="4">20211129_DDA</strain>
        <tissue evidence="4">Liver</tissue>
    </source>
</reference>
<protein>
    <submittedName>
        <fullName evidence="4">Uncharacterized protein</fullName>
    </submittedName>
</protein>
<proteinExistence type="predicted"/>
<dbReference type="SUPFAM" id="SSF55394">
    <property type="entry name" value="Bactericidal permeability-increasing protein, BPI"/>
    <property type="match status" value="2"/>
</dbReference>
<accession>A0AAV7P6L5</accession>
<dbReference type="AlphaFoldDB" id="A0AAV7P6L5"/>
<dbReference type="Gene3D" id="3.15.10.10">
    <property type="entry name" value="Bactericidal permeability-increasing protein, domain 1"/>
    <property type="match status" value="1"/>
</dbReference>
<evidence type="ECO:0000259" key="3">
    <source>
        <dbReference type="SMART" id="SM00329"/>
    </source>
</evidence>
<feature type="signal peptide" evidence="1">
    <location>
        <begin position="1"/>
        <end position="22"/>
    </location>
</feature>
<dbReference type="InterPro" id="IPR017943">
    <property type="entry name" value="Bactericidal_perm-incr_a/b_dom"/>
</dbReference>
<dbReference type="Pfam" id="PF02886">
    <property type="entry name" value="LBP_BPI_CETP_C"/>
    <property type="match status" value="1"/>
</dbReference>
<dbReference type="PANTHER" id="PTHR46019:SF10">
    <property type="entry name" value="BPI FOLD-CONTAINING FAMILY B MEMBER 2"/>
    <property type="match status" value="1"/>
</dbReference>
<dbReference type="InterPro" id="IPR001124">
    <property type="entry name" value="Lipid-bd_serum_glycop_C"/>
</dbReference>
<dbReference type="Pfam" id="PF01273">
    <property type="entry name" value="LBP_BPI_CETP"/>
    <property type="match status" value="1"/>
</dbReference>
<evidence type="ECO:0000259" key="2">
    <source>
        <dbReference type="SMART" id="SM00328"/>
    </source>
</evidence>
<dbReference type="SMART" id="SM00328">
    <property type="entry name" value="BPI1"/>
    <property type="match status" value="1"/>
</dbReference>
<evidence type="ECO:0000313" key="4">
    <source>
        <dbReference type="EMBL" id="KAJ1123953.1"/>
    </source>
</evidence>
<evidence type="ECO:0000313" key="5">
    <source>
        <dbReference type="Proteomes" id="UP001066276"/>
    </source>
</evidence>
<dbReference type="Proteomes" id="UP001066276">
    <property type="component" value="Chromosome 7"/>
</dbReference>
<sequence length="491" mass="53888">MMAKEWCLAFFVALFFATEARAPCTCGSVLRIKKQAMEYAAQTQRRPLQEALQMLHIPDFTRETQGGGGFLSGSWNPLGGIIRGLETVGGTVLKILGIDIKKVQLPEMKVTLQHGVGIKVDIETAIDIKLRAILLGGVEIKVGAGATADLEITKTSKGQPILTIKACKSIEGDFNVIVGKNELIPDAFRLIRNHIHAFFADKMCLIVSNIFLRINVHLERFGEPVRTNEQVGLQYTMPSPPVVTEQYMDMSMNVDYQVKGETYEHFKVVSQTLELPPNAGSSDAMVNMGFSADYFSNFFAAMHSTGIFSMEVSRQTVSAADAHLLSTDTLALMIPQIKKMYPRNEPIKILIALSRAPVLSLEPGKIILRLTPALEIFAALTGSQQKSLLVLNVDLLLAATMDISGGKLMLSLAMERDIQLKVATSNVGPCQVSNLQGYISSYFDSVFMVNANFELKKGVDLPSLPNVNLINPVTAIQKEYAVVSCDLQYHE</sequence>
<evidence type="ECO:0000256" key="1">
    <source>
        <dbReference type="SAM" id="SignalP"/>
    </source>
</evidence>
<comment type="caution">
    <text evidence="4">The sequence shown here is derived from an EMBL/GenBank/DDBJ whole genome shotgun (WGS) entry which is preliminary data.</text>
</comment>
<dbReference type="InterPro" id="IPR051660">
    <property type="entry name" value="BPI_fold-BPI/LBP"/>
</dbReference>
<feature type="chain" id="PRO_5043978421" evidence="1">
    <location>
        <begin position="23"/>
        <end position="491"/>
    </location>
</feature>
<dbReference type="SMART" id="SM00329">
    <property type="entry name" value="BPI2"/>
    <property type="match status" value="1"/>
</dbReference>
<keyword evidence="1" id="KW-0732">Signal</keyword>
<dbReference type="GO" id="GO:0008289">
    <property type="term" value="F:lipid binding"/>
    <property type="evidence" value="ECO:0007669"/>
    <property type="project" value="InterPro"/>
</dbReference>
<dbReference type="InterPro" id="IPR017942">
    <property type="entry name" value="Lipid-bd_serum_glycop_N"/>
</dbReference>